<dbReference type="PaxDb" id="121845-A0A1S3DKE0"/>
<proteinExistence type="predicted"/>
<accession>A0A1S3DKE0</accession>
<sequence length="262" mass="29422">MGDHLDNWILLTFSPLTLSEFNVAPSQGAKWREHGAGSDTIRMITQGSELTMDYEEKTLGEIGFKDQQLLYISPGISRSKKRGVECPSALPPPPQHLLPTLLLLLPGHFEHLFHLMRTLSLMKTPTKGGHHVLHPRGQLLSRRVWDILMLLPTSPTLVRGFETLGGENSVSLEQLIDPASPQKLMYSLCIVESLSRPSSYRQKILSLMHPEFDAFEFEVQRAPASTSYPELDAFEFEVQRAPASTTCIPTEVKEMKRSVSDM</sequence>
<dbReference type="KEGG" id="dci:103519503"/>
<organism evidence="2 3">
    <name type="scientific">Diaphorina citri</name>
    <name type="common">Asian citrus psyllid</name>
    <dbReference type="NCBI Taxonomy" id="121845"/>
    <lineage>
        <taxon>Eukaryota</taxon>
        <taxon>Metazoa</taxon>
        <taxon>Ecdysozoa</taxon>
        <taxon>Arthropoda</taxon>
        <taxon>Hexapoda</taxon>
        <taxon>Insecta</taxon>
        <taxon>Pterygota</taxon>
        <taxon>Neoptera</taxon>
        <taxon>Paraneoptera</taxon>
        <taxon>Hemiptera</taxon>
        <taxon>Sternorrhyncha</taxon>
        <taxon>Psylloidea</taxon>
        <taxon>Psyllidae</taxon>
        <taxon>Diaphorininae</taxon>
        <taxon>Diaphorina</taxon>
    </lineage>
</organism>
<reference evidence="3" key="1">
    <citation type="submission" date="2025-08" db="UniProtKB">
        <authorList>
            <consortium name="RefSeq"/>
        </authorList>
    </citation>
    <scope>IDENTIFICATION</scope>
</reference>
<feature type="chain" id="PRO_5010376820" evidence="1">
    <location>
        <begin position="20"/>
        <end position="262"/>
    </location>
</feature>
<evidence type="ECO:0000313" key="2">
    <source>
        <dbReference type="Proteomes" id="UP000079169"/>
    </source>
</evidence>
<name>A0A1S3DKE0_DIACI</name>
<dbReference type="RefSeq" id="XP_008482814.1">
    <property type="nucleotide sequence ID" value="XM_008484592.1"/>
</dbReference>
<evidence type="ECO:0000313" key="3">
    <source>
        <dbReference type="RefSeq" id="XP_008482814.1"/>
    </source>
</evidence>
<keyword evidence="1" id="KW-0732">Signal</keyword>
<gene>
    <name evidence="3" type="primary">LOC103519503</name>
</gene>
<dbReference type="GeneID" id="103519503"/>
<dbReference type="STRING" id="121845.A0A1S3DKE0"/>
<evidence type="ECO:0000256" key="1">
    <source>
        <dbReference type="SAM" id="SignalP"/>
    </source>
</evidence>
<keyword evidence="2" id="KW-1185">Reference proteome</keyword>
<protein>
    <submittedName>
        <fullName evidence="3">Ubiquitin carboxyl-terminal hydrolase puf-like</fullName>
    </submittedName>
</protein>
<dbReference type="Proteomes" id="UP000079169">
    <property type="component" value="Unplaced"/>
</dbReference>
<feature type="signal peptide" evidence="1">
    <location>
        <begin position="1"/>
        <end position="19"/>
    </location>
</feature>
<dbReference type="AlphaFoldDB" id="A0A1S3DKE0"/>